<reference evidence="2 3" key="1">
    <citation type="submission" date="2018-08" db="EMBL/GenBank/DDBJ databases">
        <title>Genomic Encyclopedia of Archaeal and Bacterial Type Strains, Phase II (KMG-II): from individual species to whole genera.</title>
        <authorList>
            <person name="Goeker M."/>
        </authorList>
    </citation>
    <scope>NUCLEOTIDE SEQUENCE [LARGE SCALE GENOMIC DNA]</scope>
    <source>
        <strain evidence="2 3">DSM 17099</strain>
    </source>
</reference>
<feature type="domain" description="Calcineurin-like phosphoesterase" evidence="1">
    <location>
        <begin position="471"/>
        <end position="687"/>
    </location>
</feature>
<dbReference type="Proteomes" id="UP000256941">
    <property type="component" value="Unassembled WGS sequence"/>
</dbReference>
<proteinExistence type="predicted"/>
<sequence>MPFIDDVNRLLRDHEGYTGDGQGGVGPLPVGDRSTARRAIWKRDLRDLFITLAQTTGDPSALQDILDELDDKADLANSGAFFTSRAAMVSTGQSALPGSKGLAFHPDGDYLVVRGFNATSDDPLFETAPRWGVLMRVPNEALLDAKADFSALRHLGPVPLTSIGGTGDAITATIAPQLGFTTLVMGQVIVFTAAATNTGPATITINDITYNILPGSGAAATLPADTIVSGRHYQYRVSVVGGAETPGSLRPVTTAMGDIPGLIALLDGLDEALDQKADTAALQGKLDRIPHVVIGAGDAALSVDDDDGNRAFEVGLSGVTRAGVMQIGEALMRPVDAPGWVLPITDAEGNIAGGWRDDGSFAAIGFDPGGDGPPQTVQFAFAEPHRDPSQNLLLTWVSDSADAVALEYRVDGAGAWTQVASHRRRPWPEIDGLHLHTALMDGLAPDTVYELRWPGATFTDRVRTSRRAAVRVCVASDYQRTTYDSGSLLAEFGGIFAAQECDLLIFNGDFVNDDGLWTQAMGERWLGFMAGLSRDWRRDGALVPVAATLGNHEGRNAAGTGNALMGGDGTPGMMVDIFSLGFDPEGRDYVNRSAWAISIGREVGFVSIETHHTVPLASQADWLAARLAEMAPRVRHLNVVGHSPALYGYWSAWETSDGQARTLKSTIWPIMEDYAGLMRGYWCGHEHRISMTARLRMDWDAGLPATTNDLRWITDPTGGIRQLGSGMIGGTTNALTPGLYDQVSGVDGSPKFLAIAGHDGTVFDAHGAVDTSGATDLFNMWIADFSAQEFSARCIGRGSHQFIIIEETL</sequence>
<gene>
    <name evidence="2" type="ORF">BDD41_2683</name>
</gene>
<comment type="caution">
    <text evidence="2">The sequence shown here is derived from an EMBL/GenBank/DDBJ whole genome shotgun (WGS) entry which is preliminary data.</text>
</comment>
<dbReference type="RefSeq" id="WP_116222079.1">
    <property type="nucleotide sequence ID" value="NZ_CP038197.1"/>
</dbReference>
<dbReference type="GO" id="GO:0016787">
    <property type="term" value="F:hydrolase activity"/>
    <property type="evidence" value="ECO:0007669"/>
    <property type="project" value="InterPro"/>
</dbReference>
<name>A0A3D9XHR4_PARVE</name>
<dbReference type="SUPFAM" id="SSF56300">
    <property type="entry name" value="Metallo-dependent phosphatases"/>
    <property type="match status" value="1"/>
</dbReference>
<protein>
    <submittedName>
        <fullName evidence="2">Calcineurin-like phosphoesterase family protein</fullName>
    </submittedName>
</protein>
<evidence type="ECO:0000259" key="1">
    <source>
        <dbReference type="Pfam" id="PF00149"/>
    </source>
</evidence>
<dbReference type="Pfam" id="PF00149">
    <property type="entry name" value="Metallophos"/>
    <property type="match status" value="1"/>
</dbReference>
<dbReference type="Gene3D" id="3.60.21.10">
    <property type="match status" value="1"/>
</dbReference>
<evidence type="ECO:0000313" key="3">
    <source>
        <dbReference type="Proteomes" id="UP000256941"/>
    </source>
</evidence>
<evidence type="ECO:0000313" key="2">
    <source>
        <dbReference type="EMBL" id="REF69964.1"/>
    </source>
</evidence>
<dbReference type="EMBL" id="QTUJ01000002">
    <property type="protein sequence ID" value="REF69964.1"/>
    <property type="molecule type" value="Genomic_DNA"/>
</dbReference>
<accession>A0A3D9XHR4</accession>
<dbReference type="InterPro" id="IPR004843">
    <property type="entry name" value="Calcineurin-like_PHP"/>
</dbReference>
<dbReference type="AlphaFoldDB" id="A0A3D9XHR4"/>
<dbReference type="InterPro" id="IPR029052">
    <property type="entry name" value="Metallo-depent_PP-like"/>
</dbReference>
<organism evidence="2 3">
    <name type="scientific">Paracoccus versutus</name>
    <name type="common">Thiobacillus versutus</name>
    <dbReference type="NCBI Taxonomy" id="34007"/>
    <lineage>
        <taxon>Bacteria</taxon>
        <taxon>Pseudomonadati</taxon>
        <taxon>Pseudomonadota</taxon>
        <taxon>Alphaproteobacteria</taxon>
        <taxon>Rhodobacterales</taxon>
        <taxon>Paracoccaceae</taxon>
        <taxon>Paracoccus</taxon>
    </lineage>
</organism>